<dbReference type="PANTHER" id="PTHR43283:SF3">
    <property type="entry name" value="BETA-LACTAMASE FAMILY PROTEIN (AFU_ORTHOLOGUE AFUA_5G07500)"/>
    <property type="match status" value="1"/>
</dbReference>
<evidence type="ECO:0000313" key="3">
    <source>
        <dbReference type="Proteomes" id="UP000236497"/>
    </source>
</evidence>
<organism evidence="2 3">
    <name type="scientific">Herbinix hemicellulosilytica</name>
    <dbReference type="NCBI Taxonomy" id="1564487"/>
    <lineage>
        <taxon>Bacteria</taxon>
        <taxon>Bacillati</taxon>
        <taxon>Bacillota</taxon>
        <taxon>Clostridia</taxon>
        <taxon>Lachnospirales</taxon>
        <taxon>Lachnospiraceae</taxon>
        <taxon>Herbinix</taxon>
    </lineage>
</organism>
<dbReference type="InterPro" id="IPR050789">
    <property type="entry name" value="Diverse_Enzym_Activities"/>
</dbReference>
<evidence type="ECO:0000259" key="1">
    <source>
        <dbReference type="Pfam" id="PF00144"/>
    </source>
</evidence>
<feature type="domain" description="Beta-lactamase-related" evidence="1">
    <location>
        <begin position="7"/>
        <end position="369"/>
    </location>
</feature>
<dbReference type="InterPro" id="IPR001466">
    <property type="entry name" value="Beta-lactam-related"/>
</dbReference>
<dbReference type="Proteomes" id="UP000236497">
    <property type="component" value="Unassembled WGS sequence"/>
</dbReference>
<keyword evidence="3" id="KW-1185">Reference proteome</keyword>
<protein>
    <recommendedName>
        <fullName evidence="1">Beta-lactamase-related domain-containing protein</fullName>
    </recommendedName>
</protein>
<evidence type="ECO:0000313" key="2">
    <source>
        <dbReference type="EMBL" id="CRZ33318.1"/>
    </source>
</evidence>
<reference evidence="2 3" key="1">
    <citation type="submission" date="2015-06" db="EMBL/GenBank/DDBJ databases">
        <authorList>
            <person name="Wibberg Daniel"/>
        </authorList>
    </citation>
    <scope>NUCLEOTIDE SEQUENCE [LARGE SCALE GENOMIC DNA]</scope>
    <source>
        <strain evidence="2 3">T3/55T</strain>
    </source>
</reference>
<dbReference type="PANTHER" id="PTHR43283">
    <property type="entry name" value="BETA-LACTAMASE-RELATED"/>
    <property type="match status" value="1"/>
</dbReference>
<dbReference type="SUPFAM" id="SSF56601">
    <property type="entry name" value="beta-lactamase/transpeptidase-like"/>
    <property type="match status" value="1"/>
</dbReference>
<dbReference type="Pfam" id="PF00144">
    <property type="entry name" value="Beta-lactamase"/>
    <property type="match status" value="1"/>
</dbReference>
<name>A0A0H5SSP6_HERHM</name>
<dbReference type="RefSeq" id="WP_103201507.1">
    <property type="nucleotide sequence ID" value="NZ_CVTD020000005.1"/>
</dbReference>
<dbReference type="InterPro" id="IPR012338">
    <property type="entry name" value="Beta-lactam/transpept-like"/>
</dbReference>
<dbReference type="EMBL" id="CVTD020000005">
    <property type="protein sequence ID" value="CRZ33318.1"/>
    <property type="molecule type" value="Genomic_DNA"/>
</dbReference>
<dbReference type="Gene3D" id="3.40.710.10">
    <property type="entry name" value="DD-peptidase/beta-lactamase superfamily"/>
    <property type="match status" value="1"/>
</dbReference>
<dbReference type="AlphaFoldDB" id="A0A0H5SSP6"/>
<accession>A0A0H5SSP6</accession>
<sequence length="392" mass="43996">MNFNKLREYMDSLHKEYGVPAAACRITKDHQVVFNHMTGYSDFEKTVPLSEDTLFRLFSATKVVTMTAVLQLVEKGKLGLYDEVYRYLPEFGHMMVADSFEFKFPIKWPKSTDRCHLAHNSIRIIDLMTMTAGLSYDTHSDELMEIKRHSNNQASTREVVAAIAKMPLVYEPRTRYSYGLGHDVLAAVVEVVSGQKFSDYLKDNIFDPLGIKDFYFHWDYKNLSDRICALYTGVFGSDEIKPDDGFMSDSFKVTANYESGGAGLAGTAEAYSTFIDALSNNGVGANGARILSEESVKLFTIPYTTGQMSKDFAASGKIGYEYGLGVRVLVEQNASKSPVGEFGWDGAAGAYALVDPFNHISIFYAQHIMNFIKVYSEIHPKIRDLAYECMNE</sequence>
<gene>
    <name evidence="2" type="ORF">HHT355_0103</name>
</gene>
<dbReference type="OrthoDB" id="9796186at2"/>
<proteinExistence type="predicted"/>